<evidence type="ECO:0000313" key="10">
    <source>
        <dbReference type="Proteomes" id="UP001055439"/>
    </source>
</evidence>
<dbReference type="InterPro" id="IPR011009">
    <property type="entry name" value="Kinase-like_dom_sf"/>
</dbReference>
<dbReference type="SMART" id="SM00220">
    <property type="entry name" value="S_TKc"/>
    <property type="match status" value="1"/>
</dbReference>
<evidence type="ECO:0000259" key="7">
    <source>
        <dbReference type="PROSITE" id="PS50011"/>
    </source>
</evidence>
<organism evidence="9 10">
    <name type="scientific">Musa troglodytarum</name>
    <name type="common">fe'i banana</name>
    <dbReference type="NCBI Taxonomy" id="320322"/>
    <lineage>
        <taxon>Eukaryota</taxon>
        <taxon>Viridiplantae</taxon>
        <taxon>Streptophyta</taxon>
        <taxon>Embryophyta</taxon>
        <taxon>Tracheophyta</taxon>
        <taxon>Spermatophyta</taxon>
        <taxon>Magnoliopsida</taxon>
        <taxon>Liliopsida</taxon>
        <taxon>Zingiberales</taxon>
        <taxon>Musaceae</taxon>
        <taxon>Musa</taxon>
    </lineage>
</organism>
<feature type="domain" description="EF-hand" evidence="8">
    <location>
        <begin position="231"/>
        <end position="266"/>
    </location>
</feature>
<name>A0A9E7K5L9_9LILI</name>
<keyword evidence="1" id="KW-0723">Serine/threonine-protein kinase</keyword>
<dbReference type="Pfam" id="PF13499">
    <property type="entry name" value="EF-hand_7"/>
    <property type="match status" value="1"/>
</dbReference>
<keyword evidence="2" id="KW-0808">Transferase</keyword>
<dbReference type="Gene3D" id="1.10.510.10">
    <property type="entry name" value="Transferase(Phosphotransferase) domain 1"/>
    <property type="match status" value="1"/>
</dbReference>
<gene>
    <name evidence="9" type="ORF">MUK42_02355</name>
</gene>
<evidence type="ECO:0000256" key="2">
    <source>
        <dbReference type="ARBA" id="ARBA00022679"/>
    </source>
</evidence>
<dbReference type="Gene3D" id="1.10.238.10">
    <property type="entry name" value="EF-hand"/>
    <property type="match status" value="2"/>
</dbReference>
<keyword evidence="6" id="KW-0067">ATP-binding</keyword>
<protein>
    <submittedName>
        <fullName evidence="9">Calcium-dependent protein kinase</fullName>
    </submittedName>
</protein>
<dbReference type="PROSITE" id="PS50222">
    <property type="entry name" value="EF_HAND_2"/>
    <property type="match status" value="3"/>
</dbReference>
<dbReference type="InterPro" id="IPR002048">
    <property type="entry name" value="EF_hand_dom"/>
</dbReference>
<reference evidence="9" key="1">
    <citation type="submission" date="2022-05" db="EMBL/GenBank/DDBJ databases">
        <title>The Musa troglodytarum L. genome provides insights into the mechanism of non-climacteric behaviour and enrichment of carotenoids.</title>
        <authorList>
            <person name="Wang J."/>
        </authorList>
    </citation>
    <scope>NUCLEOTIDE SEQUENCE</scope>
    <source>
        <tissue evidence="9">Leaf</tissue>
    </source>
</reference>
<dbReference type="Proteomes" id="UP001055439">
    <property type="component" value="Chromosome 5"/>
</dbReference>
<dbReference type="FunFam" id="1.10.238.10:FF:000158">
    <property type="entry name" value="Calcium-dependent protein kinase 28"/>
    <property type="match status" value="1"/>
</dbReference>
<evidence type="ECO:0000256" key="6">
    <source>
        <dbReference type="ARBA" id="ARBA00022840"/>
    </source>
</evidence>
<dbReference type="InterPro" id="IPR050205">
    <property type="entry name" value="CDPK_Ser/Thr_kinases"/>
</dbReference>
<dbReference type="SUPFAM" id="SSF47473">
    <property type="entry name" value="EF-hand"/>
    <property type="match status" value="1"/>
</dbReference>
<dbReference type="SMART" id="SM00054">
    <property type="entry name" value="EFh"/>
    <property type="match status" value="3"/>
</dbReference>
<dbReference type="PANTHER" id="PTHR24349">
    <property type="entry name" value="SERINE/THREONINE-PROTEIN KINASE"/>
    <property type="match status" value="1"/>
</dbReference>
<evidence type="ECO:0000256" key="5">
    <source>
        <dbReference type="ARBA" id="ARBA00022837"/>
    </source>
</evidence>
<keyword evidence="3" id="KW-0547">Nucleotide-binding</keyword>
<dbReference type="PROSITE" id="PS00018">
    <property type="entry name" value="EF_HAND_1"/>
    <property type="match status" value="3"/>
</dbReference>
<dbReference type="EMBL" id="CP097507">
    <property type="protein sequence ID" value="URE05389.1"/>
    <property type="molecule type" value="Genomic_DNA"/>
</dbReference>
<dbReference type="Gene3D" id="3.30.200.20">
    <property type="entry name" value="Phosphorylase Kinase, domain 1"/>
    <property type="match status" value="1"/>
</dbReference>
<dbReference type="GO" id="GO:0005509">
    <property type="term" value="F:calcium ion binding"/>
    <property type="evidence" value="ECO:0007669"/>
    <property type="project" value="InterPro"/>
</dbReference>
<dbReference type="GO" id="GO:0004674">
    <property type="term" value="F:protein serine/threonine kinase activity"/>
    <property type="evidence" value="ECO:0007669"/>
    <property type="project" value="UniProtKB-KW"/>
</dbReference>
<feature type="domain" description="EF-hand" evidence="8">
    <location>
        <begin position="273"/>
        <end position="308"/>
    </location>
</feature>
<evidence type="ECO:0000256" key="3">
    <source>
        <dbReference type="ARBA" id="ARBA00022741"/>
    </source>
</evidence>
<dbReference type="InterPro" id="IPR018247">
    <property type="entry name" value="EF_Hand_1_Ca_BS"/>
</dbReference>
<sequence>MILPVAVEDVKREVKILQALKGHENVVNFHNAYEDDSYVYIVMEKDSRYTEKDAAIVVRQMLKVAAECHLHGLVHRDMKPEEIPVYMQNFLFKSTEENSPLKATDFGLSDFIEPGKKFHDIVGSAYYVAPEVLKRKSGPESDVWSIAHPWVREGGNALEIPLDISVLSNMRQFVKYSRLKQFALRALASTLDEDELANLRDQFQAIDVDKSGSISLDEMRQALAKDVPWRLKGPRVLEILQAIDSNTDGLVDFTEFVAATLHVHQMEEHDSEKWRLRCKAAFDKFDVDGDGYITPEELRMVNFGCIVLI</sequence>
<evidence type="ECO:0000259" key="8">
    <source>
        <dbReference type="PROSITE" id="PS50222"/>
    </source>
</evidence>
<dbReference type="Pfam" id="PF13202">
    <property type="entry name" value="EF-hand_5"/>
    <property type="match status" value="1"/>
</dbReference>
<feature type="domain" description="EF-hand" evidence="8">
    <location>
        <begin position="194"/>
        <end position="229"/>
    </location>
</feature>
<dbReference type="GO" id="GO:0005524">
    <property type="term" value="F:ATP binding"/>
    <property type="evidence" value="ECO:0007669"/>
    <property type="project" value="UniProtKB-KW"/>
</dbReference>
<keyword evidence="5" id="KW-0106">Calcium</keyword>
<dbReference type="SUPFAM" id="SSF56112">
    <property type="entry name" value="Protein kinase-like (PK-like)"/>
    <property type="match status" value="1"/>
</dbReference>
<accession>A0A9E7K5L9</accession>
<keyword evidence="10" id="KW-1185">Reference proteome</keyword>
<dbReference type="PROSITE" id="PS50011">
    <property type="entry name" value="PROTEIN_KINASE_DOM"/>
    <property type="match status" value="1"/>
</dbReference>
<feature type="domain" description="Protein kinase" evidence="7">
    <location>
        <begin position="1"/>
        <end position="243"/>
    </location>
</feature>
<evidence type="ECO:0000313" key="9">
    <source>
        <dbReference type="EMBL" id="URE05389.1"/>
    </source>
</evidence>
<proteinExistence type="predicted"/>
<dbReference type="InterPro" id="IPR011992">
    <property type="entry name" value="EF-hand-dom_pair"/>
</dbReference>
<dbReference type="Pfam" id="PF00069">
    <property type="entry name" value="Pkinase"/>
    <property type="match status" value="1"/>
</dbReference>
<dbReference type="InterPro" id="IPR000719">
    <property type="entry name" value="Prot_kinase_dom"/>
</dbReference>
<evidence type="ECO:0000256" key="4">
    <source>
        <dbReference type="ARBA" id="ARBA00022777"/>
    </source>
</evidence>
<keyword evidence="4 9" id="KW-0418">Kinase</keyword>
<dbReference type="AlphaFoldDB" id="A0A9E7K5L9"/>
<evidence type="ECO:0000256" key="1">
    <source>
        <dbReference type="ARBA" id="ARBA00022527"/>
    </source>
</evidence>
<dbReference type="OrthoDB" id="40902at2759"/>